<name>K5VWC8_PHACS</name>
<dbReference type="RefSeq" id="XP_007400056.1">
    <property type="nucleotide sequence ID" value="XM_007399994.1"/>
</dbReference>
<protein>
    <recommendedName>
        <fullName evidence="4">Secreted protein</fullName>
    </recommendedName>
</protein>
<proteinExistence type="predicted"/>
<evidence type="ECO:0000313" key="3">
    <source>
        <dbReference type="Proteomes" id="UP000008370"/>
    </source>
</evidence>
<evidence type="ECO:0000313" key="2">
    <source>
        <dbReference type="EMBL" id="EKM50889.1"/>
    </source>
</evidence>
<feature type="signal peptide" evidence="1">
    <location>
        <begin position="1"/>
        <end position="16"/>
    </location>
</feature>
<feature type="chain" id="PRO_5003885077" description="Secreted protein" evidence="1">
    <location>
        <begin position="17"/>
        <end position="78"/>
    </location>
</feature>
<dbReference type="KEGG" id="pco:PHACADRAFT_262768"/>
<keyword evidence="1" id="KW-0732">Signal</keyword>
<dbReference type="InParanoid" id="K5VWC8"/>
<organism evidence="2 3">
    <name type="scientific">Phanerochaete carnosa (strain HHB-10118-sp)</name>
    <name type="common">White-rot fungus</name>
    <name type="synonym">Peniophora carnosa</name>
    <dbReference type="NCBI Taxonomy" id="650164"/>
    <lineage>
        <taxon>Eukaryota</taxon>
        <taxon>Fungi</taxon>
        <taxon>Dikarya</taxon>
        <taxon>Basidiomycota</taxon>
        <taxon>Agaricomycotina</taxon>
        <taxon>Agaricomycetes</taxon>
        <taxon>Polyporales</taxon>
        <taxon>Phanerochaetaceae</taxon>
        <taxon>Phanerochaete</taxon>
    </lineage>
</organism>
<dbReference type="EMBL" id="JH930477">
    <property type="protein sequence ID" value="EKM50889.1"/>
    <property type="molecule type" value="Genomic_DNA"/>
</dbReference>
<accession>K5VWC8</accession>
<dbReference type="GeneID" id="18918374"/>
<keyword evidence="3" id="KW-1185">Reference proteome</keyword>
<dbReference type="Proteomes" id="UP000008370">
    <property type="component" value="Unassembled WGS sequence"/>
</dbReference>
<sequence>MLICSFIVLVWPHIRCITTFYRRNFLMGAIWFSCSSFGFDFSPCPGVSCRMQAAARNPSRNALVYIKAKALRLQLSGL</sequence>
<dbReference type="HOGENOM" id="CLU_2622808_0_0_1"/>
<gene>
    <name evidence="2" type="ORF">PHACADRAFT_262768</name>
</gene>
<evidence type="ECO:0000256" key="1">
    <source>
        <dbReference type="SAM" id="SignalP"/>
    </source>
</evidence>
<dbReference type="AlphaFoldDB" id="K5VWC8"/>
<reference evidence="2 3" key="1">
    <citation type="journal article" date="2012" name="BMC Genomics">
        <title>Comparative genomics of the white-rot fungi, Phanerochaete carnosa and P. chrysosporium, to elucidate the genetic basis of the distinct wood types they colonize.</title>
        <authorList>
            <person name="Suzuki H."/>
            <person name="MacDonald J."/>
            <person name="Syed K."/>
            <person name="Salamov A."/>
            <person name="Hori C."/>
            <person name="Aerts A."/>
            <person name="Henrissat B."/>
            <person name="Wiebenga A."/>
            <person name="vanKuyk P.A."/>
            <person name="Barry K."/>
            <person name="Lindquist E."/>
            <person name="LaButti K."/>
            <person name="Lapidus A."/>
            <person name="Lucas S."/>
            <person name="Coutinho P."/>
            <person name="Gong Y."/>
            <person name="Samejima M."/>
            <person name="Mahadevan R."/>
            <person name="Abou-Zaid M."/>
            <person name="de Vries R.P."/>
            <person name="Igarashi K."/>
            <person name="Yadav J.S."/>
            <person name="Grigoriev I.V."/>
            <person name="Master E.R."/>
        </authorList>
    </citation>
    <scope>NUCLEOTIDE SEQUENCE [LARGE SCALE GENOMIC DNA]</scope>
    <source>
        <strain evidence="2 3">HHB-10118-sp</strain>
    </source>
</reference>
<evidence type="ECO:0008006" key="4">
    <source>
        <dbReference type="Google" id="ProtNLM"/>
    </source>
</evidence>